<sequence length="196" mass="22041">MGCNVLLHVALLWGLPPAYITVFGQKPCQQDQRQVECLANDTSPENTCPGVGVYCTSGDKLCGCVGSRYRNNRFKCVKYGDCVERKYDTMALLQAKEAVYLVGVSKHPPHSELPYKCMKLFLNTQLPMKVIVECYLNIVEIMKRKPTKSMKTCTTTVYGSAKNFHSPSGWKKEITRTFDISLADQDHHKRGQAPLT</sequence>
<dbReference type="AlphaFoldDB" id="A0A6G5A4W3"/>
<dbReference type="EMBL" id="GIKN01002963">
    <property type="protein sequence ID" value="NIE45236.1"/>
    <property type="molecule type" value="Transcribed_RNA"/>
</dbReference>
<evidence type="ECO:0000256" key="1">
    <source>
        <dbReference type="SAM" id="SignalP"/>
    </source>
</evidence>
<evidence type="ECO:0000313" key="2">
    <source>
        <dbReference type="EMBL" id="NIE45236.1"/>
    </source>
</evidence>
<proteinExistence type="predicted"/>
<protein>
    <submittedName>
        <fullName evidence="2">Putative lipocalin</fullName>
    </submittedName>
</protein>
<accession>A0A6G5A4W3</accession>
<name>A0A6G5A4W3_RHIMP</name>
<feature type="chain" id="PRO_5026270657" evidence="1">
    <location>
        <begin position="21"/>
        <end position="196"/>
    </location>
</feature>
<keyword evidence="1" id="KW-0732">Signal</keyword>
<organism evidence="2">
    <name type="scientific">Rhipicephalus microplus</name>
    <name type="common">Cattle tick</name>
    <name type="synonym">Boophilus microplus</name>
    <dbReference type="NCBI Taxonomy" id="6941"/>
    <lineage>
        <taxon>Eukaryota</taxon>
        <taxon>Metazoa</taxon>
        <taxon>Ecdysozoa</taxon>
        <taxon>Arthropoda</taxon>
        <taxon>Chelicerata</taxon>
        <taxon>Arachnida</taxon>
        <taxon>Acari</taxon>
        <taxon>Parasitiformes</taxon>
        <taxon>Ixodida</taxon>
        <taxon>Ixodoidea</taxon>
        <taxon>Ixodidae</taxon>
        <taxon>Rhipicephalinae</taxon>
        <taxon>Rhipicephalus</taxon>
        <taxon>Boophilus</taxon>
    </lineage>
</organism>
<feature type="signal peptide" evidence="1">
    <location>
        <begin position="1"/>
        <end position="20"/>
    </location>
</feature>
<reference evidence="2" key="1">
    <citation type="submission" date="2020-03" db="EMBL/GenBank/DDBJ databases">
        <title>A transcriptome and proteome of the tick Rhipicephalus microplus shaped by the genetic composition of its hosts and developmental stage.</title>
        <authorList>
            <person name="Garcia G.R."/>
            <person name="Ribeiro J.M.C."/>
            <person name="Maruyama S.R."/>
            <person name="Gardinasse L.G."/>
            <person name="Nelson K."/>
            <person name="Ferreira B.R."/>
            <person name="Andrade T.G."/>
            <person name="Santos I.K.F.M."/>
        </authorList>
    </citation>
    <scope>NUCLEOTIDE SEQUENCE</scope>
    <source>
        <strain evidence="2">NSGR</strain>
        <tissue evidence="2">Salivary glands</tissue>
    </source>
</reference>